<sequence length="561" mass="63265">MYVKVTKSGPRKYVQLVEAYRDENGRPKQRTIATLGRLDKLGDELESVVEGLCRITGRSLPDKPAVSFESSRALGDVWALTQLWNALGFEQLRKAFRGTRHSIQIEALIRIMVMNRLTSPDSKLGVLRWLETVCVPGVGSIKKVDHQHLLRAMDALNTQRDAVNDKVTELLRPLIDQELSVVFYDMTTIRAEGLTEQDEELRQYGRSKDGGIRRQVMLGMVQTAEGLPLYHEVFEGNTAEVKTLQPTLKTIIERFPVKRIVVVADRGLLSVDNLDELKQMTLLNGQPVEFILAVPGRRYSDFEPILEPLQRTVFDSADAEVITETQWQEQRLIVAHDPVRAADETAARDARINAIEEEAQRLTEKLIRQDEGKTTRGRKLSDGGATARLYKEVSESSLAKIVRIDLKSELFSYDIDEKALKRARLMDGKLLLVTNVQDLSPTEVVKHYKSLADIERGFKALKSDIEIGPVYHRLPERIRAHAMICFIALVLHRVMRMRLKAAGSEHSPMRALEQLRSIQYHQATLGGSTVTGVSSMSREQLDIFKALSIENPSVGTDNLIV</sequence>
<gene>
    <name evidence="2" type="ORF">KTN04_06475</name>
</gene>
<proteinExistence type="predicted"/>
<evidence type="ECO:0000259" key="1">
    <source>
        <dbReference type="Pfam" id="PF01609"/>
    </source>
</evidence>
<evidence type="ECO:0000313" key="3">
    <source>
        <dbReference type="Proteomes" id="UP000755551"/>
    </source>
</evidence>
<reference evidence="2 3" key="1">
    <citation type="submission" date="2021-06" db="EMBL/GenBank/DDBJ databases">
        <title>Bacterium isolated from marine sediment.</title>
        <authorList>
            <person name="Zhu K.-L."/>
            <person name="Du Z.-J."/>
            <person name="Liang Q.-Y."/>
        </authorList>
    </citation>
    <scope>NUCLEOTIDE SEQUENCE [LARGE SCALE GENOMIC DNA]</scope>
    <source>
        <strain evidence="2 3">A346</strain>
    </source>
</reference>
<dbReference type="InterPro" id="IPR047654">
    <property type="entry name" value="IS1634_transpos"/>
</dbReference>
<dbReference type="InterPro" id="IPR002559">
    <property type="entry name" value="Transposase_11"/>
</dbReference>
<dbReference type="NCBIfam" id="NF033559">
    <property type="entry name" value="transpos_IS1634"/>
    <property type="match status" value="1"/>
</dbReference>
<dbReference type="PANTHER" id="PTHR34614">
    <property type="match status" value="1"/>
</dbReference>
<keyword evidence="3" id="KW-1185">Reference proteome</keyword>
<accession>A0ABS6M9Q7</accession>
<protein>
    <submittedName>
        <fullName evidence="2">IS1634 family transposase</fullName>
    </submittedName>
</protein>
<evidence type="ECO:0000313" key="2">
    <source>
        <dbReference type="EMBL" id="MBV0932980.1"/>
    </source>
</evidence>
<organism evidence="2 3">
    <name type="scientific">Marinobacterium weihaiense</name>
    <dbReference type="NCBI Taxonomy" id="2851016"/>
    <lineage>
        <taxon>Bacteria</taxon>
        <taxon>Pseudomonadati</taxon>
        <taxon>Pseudomonadota</taxon>
        <taxon>Gammaproteobacteria</taxon>
        <taxon>Oceanospirillales</taxon>
        <taxon>Oceanospirillaceae</taxon>
        <taxon>Marinobacterium</taxon>
    </lineage>
</organism>
<dbReference type="RefSeq" id="WP_217334405.1">
    <property type="nucleotide sequence ID" value="NZ_JAHQZT010000006.1"/>
</dbReference>
<dbReference type="PANTHER" id="PTHR34614:SF2">
    <property type="entry name" value="TRANSPOSASE IS4-LIKE DOMAIN-CONTAINING PROTEIN"/>
    <property type="match status" value="1"/>
</dbReference>
<name>A0ABS6M9Q7_9GAMM</name>
<comment type="caution">
    <text evidence="2">The sequence shown here is derived from an EMBL/GenBank/DDBJ whole genome shotgun (WGS) entry which is preliminary data.</text>
</comment>
<dbReference type="Proteomes" id="UP000755551">
    <property type="component" value="Unassembled WGS sequence"/>
</dbReference>
<dbReference type="EMBL" id="JAHQZT010000006">
    <property type="protein sequence ID" value="MBV0932980.1"/>
    <property type="molecule type" value="Genomic_DNA"/>
</dbReference>
<dbReference type="Pfam" id="PF01609">
    <property type="entry name" value="DDE_Tnp_1"/>
    <property type="match status" value="1"/>
</dbReference>
<feature type="domain" description="Transposase IS4-like" evidence="1">
    <location>
        <begin position="178"/>
        <end position="491"/>
    </location>
</feature>